<dbReference type="EMBL" id="FCNY02000014">
    <property type="protein sequence ID" value="SAL57645.1"/>
    <property type="molecule type" value="Genomic_DNA"/>
</dbReference>
<evidence type="ECO:0000313" key="2">
    <source>
        <dbReference type="EMBL" id="SAL57645.1"/>
    </source>
</evidence>
<sequence length="116" mass="12913">MSMSRTTVDMLRAYLMTASIVAVCINGGIVIAVLIFHMSDTIFEGSLFRLIAVCSLAVSIMAVRHRAMRAFRRALECQNVFDAGFGRPVLVDSSCPSLALVILYLRLARKEFVIRR</sequence>
<feature type="transmembrane region" description="Helical" evidence="1">
    <location>
        <begin position="42"/>
        <end position="63"/>
    </location>
</feature>
<accession>A0A158IM86</accession>
<reference evidence="3" key="1">
    <citation type="submission" date="2016-01" db="EMBL/GenBank/DDBJ databases">
        <authorList>
            <person name="Peeters C."/>
        </authorList>
    </citation>
    <scope>NUCLEOTIDE SEQUENCE [LARGE SCALE GENOMIC DNA]</scope>
</reference>
<dbReference type="Proteomes" id="UP000054740">
    <property type="component" value="Unassembled WGS sequence"/>
</dbReference>
<keyword evidence="3" id="KW-1185">Reference proteome</keyword>
<name>A0A158IM86_CABCO</name>
<feature type="transmembrane region" description="Helical" evidence="1">
    <location>
        <begin position="12"/>
        <end position="36"/>
    </location>
</feature>
<evidence type="ECO:0000313" key="3">
    <source>
        <dbReference type="Proteomes" id="UP000054740"/>
    </source>
</evidence>
<dbReference type="AlphaFoldDB" id="A0A158IM86"/>
<evidence type="ECO:0000256" key="1">
    <source>
        <dbReference type="SAM" id="Phobius"/>
    </source>
</evidence>
<organism evidence="2 3">
    <name type="scientific">Caballeronia cordobensis</name>
    <name type="common">Burkholderia cordobensis</name>
    <dbReference type="NCBI Taxonomy" id="1353886"/>
    <lineage>
        <taxon>Bacteria</taxon>
        <taxon>Pseudomonadati</taxon>
        <taxon>Pseudomonadota</taxon>
        <taxon>Betaproteobacteria</taxon>
        <taxon>Burkholderiales</taxon>
        <taxon>Burkholderiaceae</taxon>
        <taxon>Caballeronia</taxon>
    </lineage>
</organism>
<keyword evidence="1" id="KW-0472">Membrane</keyword>
<gene>
    <name evidence="2" type="ORF">AWB70_05084</name>
</gene>
<keyword evidence="1" id="KW-1133">Transmembrane helix</keyword>
<keyword evidence="1" id="KW-0812">Transmembrane</keyword>
<proteinExistence type="predicted"/>
<protein>
    <submittedName>
        <fullName evidence="2">Uncharacterized protein</fullName>
    </submittedName>
</protein>